<dbReference type="SUPFAM" id="SSF47384">
    <property type="entry name" value="Homodimeric domain of signal transducing histidine kinase"/>
    <property type="match status" value="1"/>
</dbReference>
<dbReference type="RefSeq" id="WP_091960355.1">
    <property type="nucleotide sequence ID" value="NZ_FOLH01000002.1"/>
</dbReference>
<dbReference type="Pfam" id="PF00072">
    <property type="entry name" value="Response_reg"/>
    <property type="match status" value="2"/>
</dbReference>
<dbReference type="InterPro" id="IPR003661">
    <property type="entry name" value="HisK_dim/P_dom"/>
</dbReference>
<evidence type="ECO:0000256" key="17">
    <source>
        <dbReference type="PROSITE-ProRule" id="PRU00169"/>
    </source>
</evidence>
<dbReference type="InterPro" id="IPR004358">
    <property type="entry name" value="Sig_transdc_His_kin-like_C"/>
</dbReference>
<evidence type="ECO:0000256" key="12">
    <source>
        <dbReference type="ARBA" id="ARBA00023012"/>
    </source>
</evidence>
<dbReference type="CDD" id="cd00082">
    <property type="entry name" value="HisKA"/>
    <property type="match status" value="1"/>
</dbReference>
<dbReference type="InterPro" id="IPR036641">
    <property type="entry name" value="HPT_dom_sf"/>
</dbReference>
<dbReference type="Pfam" id="PF02518">
    <property type="entry name" value="HATPase_c"/>
    <property type="match status" value="1"/>
</dbReference>
<evidence type="ECO:0000256" key="15">
    <source>
        <dbReference type="ARBA" id="ARBA00068150"/>
    </source>
</evidence>
<evidence type="ECO:0000259" key="18">
    <source>
        <dbReference type="PROSITE" id="PS50109"/>
    </source>
</evidence>
<keyword evidence="13" id="KW-0472">Membrane</keyword>
<dbReference type="SMART" id="SM00448">
    <property type="entry name" value="REC"/>
    <property type="match status" value="2"/>
</dbReference>
<dbReference type="CDD" id="cd00088">
    <property type="entry name" value="HPT"/>
    <property type="match status" value="1"/>
</dbReference>
<keyword evidence="9" id="KW-0418">Kinase</keyword>
<comment type="subcellular location">
    <subcellularLocation>
        <location evidence="2">Cell membrane</location>
        <topology evidence="2">Multi-pass membrane protein</topology>
    </subcellularLocation>
</comment>
<dbReference type="GO" id="GO:0005524">
    <property type="term" value="F:ATP binding"/>
    <property type="evidence" value="ECO:0007669"/>
    <property type="project" value="UniProtKB-KW"/>
</dbReference>
<dbReference type="PROSITE" id="PS50894">
    <property type="entry name" value="HPT"/>
    <property type="match status" value="1"/>
</dbReference>
<keyword evidence="7" id="KW-0812">Transmembrane</keyword>
<dbReference type="Gene3D" id="1.20.120.160">
    <property type="entry name" value="HPT domain"/>
    <property type="match status" value="1"/>
</dbReference>
<evidence type="ECO:0000256" key="1">
    <source>
        <dbReference type="ARBA" id="ARBA00000085"/>
    </source>
</evidence>
<dbReference type="PANTHER" id="PTHR45339:SF1">
    <property type="entry name" value="HYBRID SIGNAL TRANSDUCTION HISTIDINE KINASE J"/>
    <property type="match status" value="1"/>
</dbReference>
<dbReference type="InterPro" id="IPR008207">
    <property type="entry name" value="Sig_transdc_His_kin_Hpt_dom"/>
</dbReference>
<accession>A0A1I1FSX3</accession>
<gene>
    <name evidence="21" type="ORF">SAMN05660443_1087</name>
</gene>
<evidence type="ECO:0000256" key="3">
    <source>
        <dbReference type="ARBA" id="ARBA00012438"/>
    </source>
</evidence>
<dbReference type="AlphaFoldDB" id="A0A1I1FSX3"/>
<comment type="catalytic activity">
    <reaction evidence="1">
        <text>ATP + protein L-histidine = ADP + protein N-phospho-L-histidine.</text>
        <dbReference type="EC" id="2.7.13.3"/>
    </reaction>
</comment>
<dbReference type="SMART" id="SM00388">
    <property type="entry name" value="HisKA"/>
    <property type="match status" value="1"/>
</dbReference>
<dbReference type="SUPFAM" id="SSF52172">
    <property type="entry name" value="CheY-like"/>
    <property type="match status" value="2"/>
</dbReference>
<dbReference type="Gene3D" id="3.30.565.10">
    <property type="entry name" value="Histidine kinase-like ATPase, C-terminal domain"/>
    <property type="match status" value="1"/>
</dbReference>
<dbReference type="STRING" id="1122252.SAMN05660443_1087"/>
<feature type="domain" description="HPt" evidence="20">
    <location>
        <begin position="616"/>
        <end position="717"/>
    </location>
</feature>
<evidence type="ECO:0000313" key="22">
    <source>
        <dbReference type="Proteomes" id="UP000199058"/>
    </source>
</evidence>
<evidence type="ECO:0000256" key="4">
    <source>
        <dbReference type="ARBA" id="ARBA00022475"/>
    </source>
</evidence>
<keyword evidence="12" id="KW-0902">Two-component regulatory system</keyword>
<keyword evidence="4" id="KW-1003">Cell membrane</keyword>
<evidence type="ECO:0000256" key="8">
    <source>
        <dbReference type="ARBA" id="ARBA00022741"/>
    </source>
</evidence>
<evidence type="ECO:0000313" key="21">
    <source>
        <dbReference type="EMBL" id="SFC00173.1"/>
    </source>
</evidence>
<dbReference type="InterPro" id="IPR036097">
    <property type="entry name" value="HisK_dim/P_sf"/>
</dbReference>
<evidence type="ECO:0000256" key="10">
    <source>
        <dbReference type="ARBA" id="ARBA00022840"/>
    </source>
</evidence>
<dbReference type="PANTHER" id="PTHR45339">
    <property type="entry name" value="HYBRID SIGNAL TRANSDUCTION HISTIDINE KINASE J"/>
    <property type="match status" value="1"/>
</dbReference>
<dbReference type="SUPFAM" id="SSF55874">
    <property type="entry name" value="ATPase domain of HSP90 chaperone/DNA topoisomerase II/histidine kinase"/>
    <property type="match status" value="1"/>
</dbReference>
<evidence type="ECO:0000256" key="2">
    <source>
        <dbReference type="ARBA" id="ARBA00004651"/>
    </source>
</evidence>
<feature type="modified residue" description="Phosphohistidine" evidence="16">
    <location>
        <position position="655"/>
    </location>
</feature>
<dbReference type="FunFam" id="1.10.287.130:FF:000002">
    <property type="entry name" value="Two-component osmosensing histidine kinase"/>
    <property type="match status" value="1"/>
</dbReference>
<dbReference type="SMART" id="SM00387">
    <property type="entry name" value="HATPase_c"/>
    <property type="match status" value="1"/>
</dbReference>
<reference evidence="21 22" key="1">
    <citation type="submission" date="2016-10" db="EMBL/GenBank/DDBJ databases">
        <authorList>
            <person name="de Groot N.N."/>
        </authorList>
    </citation>
    <scope>NUCLEOTIDE SEQUENCE [LARGE SCALE GENOMIC DNA]</scope>
    <source>
        <strain evidence="21 22">DSM 18438</strain>
    </source>
</reference>
<feature type="modified residue" description="4-aspartylphosphate" evidence="17">
    <location>
        <position position="348"/>
    </location>
</feature>
<dbReference type="Pfam" id="PF00512">
    <property type="entry name" value="HisKA"/>
    <property type="match status" value="1"/>
</dbReference>
<keyword evidence="11" id="KW-1133">Transmembrane helix</keyword>
<dbReference type="SUPFAM" id="SSF47226">
    <property type="entry name" value="Histidine-containing phosphotransfer domain, HPT domain"/>
    <property type="match status" value="1"/>
</dbReference>
<dbReference type="Pfam" id="PF01627">
    <property type="entry name" value="Hpt"/>
    <property type="match status" value="1"/>
</dbReference>
<dbReference type="GO" id="GO:0005886">
    <property type="term" value="C:plasma membrane"/>
    <property type="evidence" value="ECO:0007669"/>
    <property type="project" value="UniProtKB-SubCell"/>
</dbReference>
<comment type="subunit">
    <text evidence="14">At low DSF concentrations, interacts with RpfF.</text>
</comment>
<dbReference type="Proteomes" id="UP000199058">
    <property type="component" value="Unassembled WGS sequence"/>
</dbReference>
<dbReference type="InterPro" id="IPR001789">
    <property type="entry name" value="Sig_transdc_resp-reg_receiver"/>
</dbReference>
<organism evidence="21 22">
    <name type="scientific">Marinospirillum celere</name>
    <dbReference type="NCBI Taxonomy" id="1122252"/>
    <lineage>
        <taxon>Bacteria</taxon>
        <taxon>Pseudomonadati</taxon>
        <taxon>Pseudomonadota</taxon>
        <taxon>Gammaproteobacteria</taxon>
        <taxon>Oceanospirillales</taxon>
        <taxon>Oceanospirillaceae</taxon>
        <taxon>Marinospirillum</taxon>
    </lineage>
</organism>
<dbReference type="CDD" id="cd16922">
    <property type="entry name" value="HATPase_EvgS-ArcB-TorS-like"/>
    <property type="match status" value="1"/>
</dbReference>
<protein>
    <recommendedName>
        <fullName evidence="15">Sensory/regulatory protein RpfC</fullName>
        <ecNumber evidence="3">2.7.13.3</ecNumber>
    </recommendedName>
</protein>
<dbReference type="GO" id="GO:0000155">
    <property type="term" value="F:phosphorelay sensor kinase activity"/>
    <property type="evidence" value="ECO:0007669"/>
    <property type="project" value="InterPro"/>
</dbReference>
<dbReference type="InterPro" id="IPR005467">
    <property type="entry name" value="His_kinase_dom"/>
</dbReference>
<evidence type="ECO:0000259" key="19">
    <source>
        <dbReference type="PROSITE" id="PS50110"/>
    </source>
</evidence>
<name>A0A1I1FSX3_9GAMM</name>
<dbReference type="PROSITE" id="PS50110">
    <property type="entry name" value="RESPONSE_REGULATORY"/>
    <property type="match status" value="2"/>
</dbReference>
<evidence type="ECO:0000256" key="14">
    <source>
        <dbReference type="ARBA" id="ARBA00064003"/>
    </source>
</evidence>
<dbReference type="EMBL" id="FOLH01000002">
    <property type="protein sequence ID" value="SFC00173.1"/>
    <property type="molecule type" value="Genomic_DNA"/>
</dbReference>
<dbReference type="PROSITE" id="PS50109">
    <property type="entry name" value="HIS_KIN"/>
    <property type="match status" value="1"/>
</dbReference>
<dbReference type="InterPro" id="IPR003594">
    <property type="entry name" value="HATPase_dom"/>
</dbReference>
<sequence length="718" mass="80053">MDPSQAKAKLYKVANAQEPQILDTSTQEALKCLLNELDTAHQASKTKSQFLANMSHEIRTPMNGIIGMLDLVLATELEKEQRENLDLARLSAEHLLEIINHLLDLSKIEAGKLDLQPRVFDLPEMLGQTVRSLINRAKVKELQLQYEMSANLPRFVYGDPSRLRQMLINLLGNAIKFTQMGGVYLKVTCVDLQPTEALIDLEVTDTGIGMSAEALRKVFEPFEQVDSESNRQFEGTGLGLSIVRQLTEMMGGEVSVTSQLNEGSRFVIRLRLPLPASSEVSPGDEKPLEFNDLRVLVIDDEPVNQRMLAAMLSQLGVEQETATSGPEGLFLLRHACDEQRPFDLVLVDAQMPGLNGFQVAERIGQDQRFGSIPVVILTTAAETGDAQRCRALGLAGYLSKPIISTELKALLSYLIGQKAQSNAAGSKGDPTCFLTGLNILLVDDNPVNQKVAFKLLEKCQHQVTRAADGHEALELLAQQSYDLVLMDIMMPVMDGLEATRRWRQEEQQRKLPMTPIVAMTANAMQGDREKCLAEGMQGYIPKPVNPLLLYREIDRVIAEYRPETVKEAVVPGEFDDLLDQAASLLEEAMADEEPPLQEPASSLFDWQRAVEVLGADESLLVMALETFIDEYPEHQQKLEQAWQEKDLQSLKQAAHTLKSLLATFAAEEPCALARELEILIRQGADPFTLSKVYEGLQNQLDVLFSQLQKHQEEMREKK</sequence>
<dbReference type="FunFam" id="3.30.565.10:FF:000010">
    <property type="entry name" value="Sensor histidine kinase RcsC"/>
    <property type="match status" value="1"/>
</dbReference>
<dbReference type="InterPro" id="IPR011006">
    <property type="entry name" value="CheY-like_superfamily"/>
</dbReference>
<evidence type="ECO:0000256" key="7">
    <source>
        <dbReference type="ARBA" id="ARBA00022692"/>
    </source>
</evidence>
<dbReference type="OrthoDB" id="5555669at2"/>
<proteinExistence type="predicted"/>
<evidence type="ECO:0000259" key="20">
    <source>
        <dbReference type="PROSITE" id="PS50894"/>
    </source>
</evidence>
<dbReference type="Gene3D" id="3.40.50.2300">
    <property type="match status" value="2"/>
</dbReference>
<keyword evidence="8" id="KW-0547">Nucleotide-binding</keyword>
<feature type="domain" description="Response regulatory" evidence="19">
    <location>
        <begin position="438"/>
        <end position="557"/>
    </location>
</feature>
<evidence type="ECO:0000256" key="13">
    <source>
        <dbReference type="ARBA" id="ARBA00023136"/>
    </source>
</evidence>
<feature type="domain" description="Histidine kinase" evidence="18">
    <location>
        <begin position="53"/>
        <end position="274"/>
    </location>
</feature>
<keyword evidence="10" id="KW-0067">ATP-binding</keyword>
<evidence type="ECO:0000256" key="9">
    <source>
        <dbReference type="ARBA" id="ARBA00022777"/>
    </source>
</evidence>
<keyword evidence="5 17" id="KW-0597">Phosphoprotein</keyword>
<keyword evidence="22" id="KW-1185">Reference proteome</keyword>
<dbReference type="Gene3D" id="1.10.287.130">
    <property type="match status" value="1"/>
</dbReference>
<keyword evidence="6" id="KW-0808">Transferase</keyword>
<evidence type="ECO:0000256" key="11">
    <source>
        <dbReference type="ARBA" id="ARBA00022989"/>
    </source>
</evidence>
<evidence type="ECO:0000256" key="5">
    <source>
        <dbReference type="ARBA" id="ARBA00022553"/>
    </source>
</evidence>
<dbReference type="InterPro" id="IPR036890">
    <property type="entry name" value="HATPase_C_sf"/>
</dbReference>
<evidence type="ECO:0000256" key="6">
    <source>
        <dbReference type="ARBA" id="ARBA00022679"/>
    </source>
</evidence>
<feature type="domain" description="Response regulatory" evidence="19">
    <location>
        <begin position="294"/>
        <end position="415"/>
    </location>
</feature>
<dbReference type="PRINTS" id="PR00344">
    <property type="entry name" value="BCTRLSENSOR"/>
</dbReference>
<dbReference type="EC" id="2.7.13.3" evidence="3"/>
<evidence type="ECO:0000256" key="16">
    <source>
        <dbReference type="PROSITE-ProRule" id="PRU00110"/>
    </source>
</evidence>
<dbReference type="CDD" id="cd17546">
    <property type="entry name" value="REC_hyHK_CKI1_RcsC-like"/>
    <property type="match status" value="2"/>
</dbReference>
<feature type="modified residue" description="4-aspartylphosphate" evidence="17">
    <location>
        <position position="487"/>
    </location>
</feature>